<accession>A0A9J6EB54</accession>
<reference evidence="2" key="2">
    <citation type="submission" date="2021-09" db="EMBL/GenBank/DDBJ databases">
        <authorList>
            <person name="Jia N."/>
            <person name="Wang J."/>
            <person name="Shi W."/>
            <person name="Du L."/>
            <person name="Sun Y."/>
            <person name="Zhan W."/>
            <person name="Jiang J."/>
            <person name="Wang Q."/>
            <person name="Zhang B."/>
            <person name="Ji P."/>
            <person name="Sakyi L.B."/>
            <person name="Cui X."/>
            <person name="Yuan T."/>
            <person name="Jiang B."/>
            <person name="Yang W."/>
            <person name="Lam T.T.-Y."/>
            <person name="Chang Q."/>
            <person name="Ding S."/>
            <person name="Wang X."/>
            <person name="Zhu J."/>
            <person name="Ruan X."/>
            <person name="Zhao L."/>
            <person name="Wei J."/>
            <person name="Que T."/>
            <person name="Du C."/>
            <person name="Cheng J."/>
            <person name="Dai P."/>
            <person name="Han X."/>
            <person name="Huang E."/>
            <person name="Gao Y."/>
            <person name="Liu J."/>
            <person name="Shao H."/>
            <person name="Ye R."/>
            <person name="Li L."/>
            <person name="Wei W."/>
            <person name="Wang X."/>
            <person name="Wang C."/>
            <person name="Huo Q."/>
            <person name="Li W."/>
            <person name="Guo W."/>
            <person name="Chen H."/>
            <person name="Chen S."/>
            <person name="Zhou L."/>
            <person name="Zhou L."/>
            <person name="Ni X."/>
            <person name="Tian J."/>
            <person name="Zhou Y."/>
            <person name="Sheng Y."/>
            <person name="Liu T."/>
            <person name="Pan Y."/>
            <person name="Xia L."/>
            <person name="Li J."/>
            <person name="Zhao F."/>
            <person name="Cao W."/>
        </authorList>
    </citation>
    <scope>NUCLEOTIDE SEQUENCE</scope>
    <source>
        <strain evidence="2">Rmic-2018</strain>
        <tissue evidence="2">Larvae</tissue>
    </source>
</reference>
<organism evidence="2 3">
    <name type="scientific">Rhipicephalus microplus</name>
    <name type="common">Cattle tick</name>
    <name type="synonym">Boophilus microplus</name>
    <dbReference type="NCBI Taxonomy" id="6941"/>
    <lineage>
        <taxon>Eukaryota</taxon>
        <taxon>Metazoa</taxon>
        <taxon>Ecdysozoa</taxon>
        <taxon>Arthropoda</taxon>
        <taxon>Chelicerata</taxon>
        <taxon>Arachnida</taxon>
        <taxon>Acari</taxon>
        <taxon>Parasitiformes</taxon>
        <taxon>Ixodida</taxon>
        <taxon>Ixodoidea</taxon>
        <taxon>Ixodidae</taxon>
        <taxon>Rhipicephalinae</taxon>
        <taxon>Rhipicephalus</taxon>
        <taxon>Boophilus</taxon>
    </lineage>
</organism>
<dbReference type="AlphaFoldDB" id="A0A9J6EB54"/>
<feature type="compositionally biased region" description="Polar residues" evidence="1">
    <location>
        <begin position="1"/>
        <end position="14"/>
    </location>
</feature>
<dbReference type="Proteomes" id="UP000821866">
    <property type="component" value="Chromosome 3"/>
</dbReference>
<feature type="region of interest" description="Disordered" evidence="1">
    <location>
        <begin position="1"/>
        <end position="20"/>
    </location>
</feature>
<reference evidence="2" key="1">
    <citation type="journal article" date="2020" name="Cell">
        <title>Large-Scale Comparative Analyses of Tick Genomes Elucidate Their Genetic Diversity and Vector Capacities.</title>
        <authorList>
            <consortium name="Tick Genome and Microbiome Consortium (TIGMIC)"/>
            <person name="Jia N."/>
            <person name="Wang J."/>
            <person name="Shi W."/>
            <person name="Du L."/>
            <person name="Sun Y."/>
            <person name="Zhan W."/>
            <person name="Jiang J.F."/>
            <person name="Wang Q."/>
            <person name="Zhang B."/>
            <person name="Ji P."/>
            <person name="Bell-Sakyi L."/>
            <person name="Cui X.M."/>
            <person name="Yuan T.T."/>
            <person name="Jiang B.G."/>
            <person name="Yang W.F."/>
            <person name="Lam T.T."/>
            <person name="Chang Q.C."/>
            <person name="Ding S.J."/>
            <person name="Wang X.J."/>
            <person name="Zhu J.G."/>
            <person name="Ruan X.D."/>
            <person name="Zhao L."/>
            <person name="Wei J.T."/>
            <person name="Ye R.Z."/>
            <person name="Que T.C."/>
            <person name="Du C.H."/>
            <person name="Zhou Y.H."/>
            <person name="Cheng J.X."/>
            <person name="Dai P.F."/>
            <person name="Guo W.B."/>
            <person name="Han X.H."/>
            <person name="Huang E.J."/>
            <person name="Li L.F."/>
            <person name="Wei W."/>
            <person name="Gao Y.C."/>
            <person name="Liu J.Z."/>
            <person name="Shao H.Z."/>
            <person name="Wang X."/>
            <person name="Wang C.C."/>
            <person name="Yang T.C."/>
            <person name="Huo Q.B."/>
            <person name="Li W."/>
            <person name="Chen H.Y."/>
            <person name="Chen S.E."/>
            <person name="Zhou L.G."/>
            <person name="Ni X.B."/>
            <person name="Tian J.H."/>
            <person name="Sheng Y."/>
            <person name="Liu T."/>
            <person name="Pan Y.S."/>
            <person name="Xia L.Y."/>
            <person name="Li J."/>
            <person name="Zhao F."/>
            <person name="Cao W.C."/>
        </authorList>
    </citation>
    <scope>NUCLEOTIDE SEQUENCE</scope>
    <source>
        <strain evidence="2">Rmic-2018</strain>
    </source>
</reference>
<dbReference type="EMBL" id="JABSTU010000005">
    <property type="protein sequence ID" value="KAH8031566.1"/>
    <property type="molecule type" value="Genomic_DNA"/>
</dbReference>
<sequence length="131" mass="14118">MFSSTGLTRMQTRQNETHLDSLRLKARSEYGKQELDGVRKYLLRAAVKCTGLLGARSAGVKDRLMATSALVTRIATSYTALHTGLSVSAYTMTLTGRSAAAGTHESTFTDGSKNIKPPTSMRFAAVKTVTN</sequence>
<name>A0A9J6EB54_RHIMP</name>
<keyword evidence="3" id="KW-1185">Reference proteome</keyword>
<gene>
    <name evidence="2" type="ORF">HPB51_019187</name>
</gene>
<comment type="caution">
    <text evidence="2">The sequence shown here is derived from an EMBL/GenBank/DDBJ whole genome shotgun (WGS) entry which is preliminary data.</text>
</comment>
<evidence type="ECO:0000313" key="2">
    <source>
        <dbReference type="EMBL" id="KAH8031566.1"/>
    </source>
</evidence>
<protein>
    <submittedName>
        <fullName evidence="2">Uncharacterized protein</fullName>
    </submittedName>
</protein>
<proteinExistence type="predicted"/>
<evidence type="ECO:0000256" key="1">
    <source>
        <dbReference type="SAM" id="MobiDB-lite"/>
    </source>
</evidence>
<evidence type="ECO:0000313" key="3">
    <source>
        <dbReference type="Proteomes" id="UP000821866"/>
    </source>
</evidence>